<dbReference type="PRINTS" id="PR00304">
    <property type="entry name" value="TCOMPLEXTCP1"/>
</dbReference>
<gene>
    <name evidence="10" type="ORF">KC19_8G036400</name>
</gene>
<dbReference type="EMBL" id="CM026429">
    <property type="protein sequence ID" value="KAG0563500.1"/>
    <property type="molecule type" value="Genomic_DNA"/>
</dbReference>
<dbReference type="Gene3D" id="3.30.260.10">
    <property type="entry name" value="TCP-1-like chaperonin intermediate domain"/>
    <property type="match status" value="1"/>
</dbReference>
<dbReference type="PROSITE" id="PS00995">
    <property type="entry name" value="TCP1_3"/>
    <property type="match status" value="1"/>
</dbReference>
<dbReference type="Gene3D" id="3.50.7.10">
    <property type="entry name" value="GroEL"/>
    <property type="match status" value="1"/>
</dbReference>
<dbReference type="GO" id="GO:0005524">
    <property type="term" value="F:ATP binding"/>
    <property type="evidence" value="ECO:0007669"/>
    <property type="project" value="UniProtKB-KW"/>
</dbReference>
<dbReference type="Pfam" id="PF00118">
    <property type="entry name" value="Cpn60_TCP1"/>
    <property type="match status" value="1"/>
</dbReference>
<dbReference type="GO" id="GO:0140662">
    <property type="term" value="F:ATP-dependent protein folding chaperone"/>
    <property type="evidence" value="ECO:0007669"/>
    <property type="project" value="InterPro"/>
</dbReference>
<dbReference type="GO" id="GO:0005737">
    <property type="term" value="C:cytoplasm"/>
    <property type="evidence" value="ECO:0007669"/>
    <property type="project" value="UniProtKB-SubCell"/>
</dbReference>
<evidence type="ECO:0000256" key="8">
    <source>
        <dbReference type="ARBA" id="ARBA00030347"/>
    </source>
</evidence>
<dbReference type="PANTHER" id="PTHR11353">
    <property type="entry name" value="CHAPERONIN"/>
    <property type="match status" value="1"/>
</dbReference>
<evidence type="ECO:0000256" key="9">
    <source>
        <dbReference type="RuleBase" id="RU004187"/>
    </source>
</evidence>
<proteinExistence type="inferred from homology"/>
<comment type="similarity">
    <text evidence="2 9">Belongs to the TCP-1 chaperonin family.</text>
</comment>
<evidence type="ECO:0000256" key="1">
    <source>
        <dbReference type="ARBA" id="ARBA00004496"/>
    </source>
</evidence>
<evidence type="ECO:0000313" key="10">
    <source>
        <dbReference type="EMBL" id="KAG0563500.1"/>
    </source>
</evidence>
<comment type="subcellular location">
    <subcellularLocation>
        <location evidence="1">Cytoplasm</location>
    </subcellularLocation>
</comment>
<comment type="caution">
    <text evidence="10">The sequence shown here is derived from an EMBL/GenBank/DDBJ whole genome shotgun (WGS) entry which is preliminary data.</text>
</comment>
<dbReference type="SUPFAM" id="SSF54849">
    <property type="entry name" value="GroEL-intermediate domain like"/>
    <property type="match status" value="1"/>
</dbReference>
<dbReference type="FunFam" id="3.50.7.10:FF:000010">
    <property type="entry name" value="T-complex protein 1 subunit delta"/>
    <property type="match status" value="1"/>
</dbReference>
<organism evidence="10 11">
    <name type="scientific">Ceratodon purpureus</name>
    <name type="common">Fire moss</name>
    <name type="synonym">Dicranum purpureum</name>
    <dbReference type="NCBI Taxonomy" id="3225"/>
    <lineage>
        <taxon>Eukaryota</taxon>
        <taxon>Viridiplantae</taxon>
        <taxon>Streptophyta</taxon>
        <taxon>Embryophyta</taxon>
        <taxon>Bryophyta</taxon>
        <taxon>Bryophytina</taxon>
        <taxon>Bryopsida</taxon>
        <taxon>Dicranidae</taxon>
        <taxon>Pseudoditrichales</taxon>
        <taxon>Ditrichaceae</taxon>
        <taxon>Ceratodon</taxon>
    </lineage>
</organism>
<dbReference type="InterPro" id="IPR027413">
    <property type="entry name" value="GROEL-like_equatorial_sf"/>
</dbReference>
<dbReference type="InterPro" id="IPR027410">
    <property type="entry name" value="TCP-1-like_intermed_sf"/>
</dbReference>
<dbReference type="InterPro" id="IPR017998">
    <property type="entry name" value="Chaperone_TCP-1"/>
</dbReference>
<dbReference type="AlphaFoldDB" id="A0A8T0GWU3"/>
<evidence type="ECO:0000256" key="3">
    <source>
        <dbReference type="ARBA" id="ARBA00016107"/>
    </source>
</evidence>
<dbReference type="GO" id="GO:0016887">
    <property type="term" value="F:ATP hydrolysis activity"/>
    <property type="evidence" value="ECO:0007669"/>
    <property type="project" value="InterPro"/>
</dbReference>
<keyword evidence="11" id="KW-1185">Reference proteome</keyword>
<keyword evidence="7 9" id="KW-0143">Chaperone</keyword>
<evidence type="ECO:0000256" key="5">
    <source>
        <dbReference type="ARBA" id="ARBA00022741"/>
    </source>
</evidence>
<dbReference type="SUPFAM" id="SSF48592">
    <property type="entry name" value="GroEL equatorial domain-like"/>
    <property type="match status" value="1"/>
</dbReference>
<accession>A0A8T0GWU3</accession>
<dbReference type="GO" id="GO:0051082">
    <property type="term" value="F:unfolded protein binding"/>
    <property type="evidence" value="ECO:0007669"/>
    <property type="project" value="InterPro"/>
</dbReference>
<dbReference type="Proteomes" id="UP000822688">
    <property type="component" value="Chromosome 8"/>
</dbReference>
<name>A0A8T0GWU3_CERPU</name>
<dbReference type="Gene3D" id="1.10.560.10">
    <property type="entry name" value="GroEL-like equatorial domain"/>
    <property type="match status" value="1"/>
</dbReference>
<keyword evidence="6 9" id="KW-0067">ATP-binding</keyword>
<dbReference type="InterPro" id="IPR002423">
    <property type="entry name" value="Cpn60/GroEL/TCP-1"/>
</dbReference>
<evidence type="ECO:0000256" key="4">
    <source>
        <dbReference type="ARBA" id="ARBA00022490"/>
    </source>
</evidence>
<dbReference type="SUPFAM" id="SSF52029">
    <property type="entry name" value="GroEL apical domain-like"/>
    <property type="match status" value="1"/>
</dbReference>
<reference evidence="10" key="1">
    <citation type="submission" date="2020-06" db="EMBL/GenBank/DDBJ databases">
        <title>WGS assembly of Ceratodon purpureus strain R40.</title>
        <authorList>
            <person name="Carey S.B."/>
            <person name="Jenkins J."/>
            <person name="Shu S."/>
            <person name="Lovell J.T."/>
            <person name="Sreedasyam A."/>
            <person name="Maumus F."/>
            <person name="Tiley G.P."/>
            <person name="Fernandez-Pozo N."/>
            <person name="Barry K."/>
            <person name="Chen C."/>
            <person name="Wang M."/>
            <person name="Lipzen A."/>
            <person name="Daum C."/>
            <person name="Saski C.A."/>
            <person name="Payton A.C."/>
            <person name="Mcbreen J.C."/>
            <person name="Conrad R.E."/>
            <person name="Kollar L.M."/>
            <person name="Olsson S."/>
            <person name="Huttunen S."/>
            <person name="Landis J.B."/>
            <person name="Wickett N.J."/>
            <person name="Johnson M.G."/>
            <person name="Rensing S.A."/>
            <person name="Grimwood J."/>
            <person name="Schmutz J."/>
            <person name="Mcdaniel S.F."/>
        </authorList>
    </citation>
    <scope>NUCLEOTIDE SEQUENCE</scope>
    <source>
        <strain evidence="10">R40</strain>
    </source>
</reference>
<evidence type="ECO:0000256" key="7">
    <source>
        <dbReference type="ARBA" id="ARBA00023186"/>
    </source>
</evidence>
<dbReference type="InterPro" id="IPR002194">
    <property type="entry name" value="Chaperonin_TCP-1_CS"/>
</dbReference>
<keyword evidence="4" id="KW-0963">Cytoplasm</keyword>
<sequence length="372" mass="40376">MPGPTMAGSKTEKYVDTKRKDDIRYANMVAAKAVADAVRTSLGPRGMDKMLSTATGDVIITNDGATILDKMEVVQPAAKMLVELSKSQDIVAGDGTTTVVVLAGALLKQCLNLLGKGVHPTTISEALHKASEKAVEVIKSMAIPVELTDQDQLVKIASTSLNSKVVSQYSSLLAPLAVDAVLNVRDLDRPESVDLRDIKVLRKLGGTVDDTEMVKGLVFDHKASHTAGGPTRIENAKIGLIQFQISPPKTDIEQSVIVSDYTQMDRILKEERNYILGMIKKIRATGCNVLLVQKSILRDAVTDLSLHYLAKAKILVIKDVEREDIEFISKTLNCLPIANIEHFRVEKLGYADLVEEVPVGNGRVISISLVVL</sequence>
<evidence type="ECO:0000313" key="11">
    <source>
        <dbReference type="Proteomes" id="UP000822688"/>
    </source>
</evidence>
<keyword evidence="5 9" id="KW-0547">Nucleotide-binding</keyword>
<protein>
    <recommendedName>
        <fullName evidence="3">T-complex protein 1 subunit delta</fullName>
    </recommendedName>
    <alternativeName>
        <fullName evidence="8">CCT-delta</fullName>
    </alternativeName>
</protein>
<dbReference type="PROSITE" id="PS00750">
    <property type="entry name" value="TCP1_1"/>
    <property type="match status" value="1"/>
</dbReference>
<dbReference type="InterPro" id="IPR027409">
    <property type="entry name" value="GroEL-like_apical_dom_sf"/>
</dbReference>
<evidence type="ECO:0000256" key="6">
    <source>
        <dbReference type="ARBA" id="ARBA00022840"/>
    </source>
</evidence>
<evidence type="ECO:0000256" key="2">
    <source>
        <dbReference type="ARBA" id="ARBA00008020"/>
    </source>
</evidence>